<dbReference type="PANTHER" id="PTHR43792">
    <property type="entry name" value="GNAT FAMILY, PUTATIVE (AFU_ORTHOLOGUE AFUA_3G00765)-RELATED-RELATED"/>
    <property type="match status" value="1"/>
</dbReference>
<evidence type="ECO:0000313" key="2">
    <source>
        <dbReference type="EMBL" id="KFF10906.1"/>
    </source>
</evidence>
<dbReference type="OrthoDB" id="9788916at2"/>
<dbReference type="SUPFAM" id="SSF55729">
    <property type="entry name" value="Acyl-CoA N-acyltransferases (Nat)"/>
    <property type="match status" value="1"/>
</dbReference>
<dbReference type="InterPro" id="IPR016181">
    <property type="entry name" value="Acyl_CoA_acyltransferase"/>
</dbReference>
<accession>A0A086A2J2</accession>
<dbReference type="Gene3D" id="3.40.630.30">
    <property type="match status" value="1"/>
</dbReference>
<evidence type="ECO:0000259" key="1">
    <source>
        <dbReference type="PROSITE" id="PS51186"/>
    </source>
</evidence>
<organism evidence="2 3">
    <name type="scientific">Chryseobacterium soli</name>
    <dbReference type="NCBI Taxonomy" id="445961"/>
    <lineage>
        <taxon>Bacteria</taxon>
        <taxon>Pseudomonadati</taxon>
        <taxon>Bacteroidota</taxon>
        <taxon>Flavobacteriia</taxon>
        <taxon>Flavobacteriales</taxon>
        <taxon>Weeksellaceae</taxon>
        <taxon>Chryseobacterium group</taxon>
        <taxon>Chryseobacterium</taxon>
    </lineage>
</organism>
<name>A0A086A2J2_9FLAO</name>
<gene>
    <name evidence="2" type="ORF">IW15_17170</name>
</gene>
<dbReference type="STRING" id="445961.IW15_17170"/>
<sequence>MRNLHQDQSFIIREFSSEEQNLFCALFEDTEVTKYLPYRSPEQYMEMFEIALEDYSKGPFGRFGIFNSETNDFIGMCLVRAFADIPGQMEIGYTLGKEYWGKGIATKVSRALVKYCFSATGGNEVVAVTDLDNIGSQKVLEKAGFRRLDNLRRTDRELAYYKVERSEAVI</sequence>
<protein>
    <submittedName>
        <fullName evidence="2">GNAT family acetyltransferase</fullName>
    </submittedName>
</protein>
<dbReference type="eggNOG" id="COG1670">
    <property type="taxonomic scope" value="Bacteria"/>
</dbReference>
<proteinExistence type="predicted"/>
<comment type="caution">
    <text evidence="2">The sequence shown here is derived from an EMBL/GenBank/DDBJ whole genome shotgun (WGS) entry which is preliminary data.</text>
</comment>
<dbReference type="PANTHER" id="PTHR43792:SF16">
    <property type="entry name" value="N-ACETYLTRANSFERASE DOMAIN-CONTAINING PROTEIN"/>
    <property type="match status" value="1"/>
</dbReference>
<dbReference type="InterPro" id="IPR051531">
    <property type="entry name" value="N-acetyltransferase"/>
</dbReference>
<dbReference type="RefSeq" id="WP_034713673.1">
    <property type="nucleotide sequence ID" value="NZ_JPRH01000008.1"/>
</dbReference>
<dbReference type="GO" id="GO:0016747">
    <property type="term" value="F:acyltransferase activity, transferring groups other than amino-acyl groups"/>
    <property type="evidence" value="ECO:0007669"/>
    <property type="project" value="InterPro"/>
</dbReference>
<dbReference type="PROSITE" id="PS51186">
    <property type="entry name" value="GNAT"/>
    <property type="match status" value="1"/>
</dbReference>
<dbReference type="InterPro" id="IPR000182">
    <property type="entry name" value="GNAT_dom"/>
</dbReference>
<evidence type="ECO:0000313" key="3">
    <source>
        <dbReference type="Proteomes" id="UP000028705"/>
    </source>
</evidence>
<keyword evidence="3" id="KW-1185">Reference proteome</keyword>
<dbReference type="AlphaFoldDB" id="A0A086A2J2"/>
<dbReference type="Proteomes" id="UP000028705">
    <property type="component" value="Unassembled WGS sequence"/>
</dbReference>
<dbReference type="EMBL" id="JPRH01000008">
    <property type="protein sequence ID" value="KFF10906.1"/>
    <property type="molecule type" value="Genomic_DNA"/>
</dbReference>
<keyword evidence="2" id="KW-0808">Transferase</keyword>
<reference evidence="2 3" key="1">
    <citation type="submission" date="2014-07" db="EMBL/GenBank/DDBJ databases">
        <title>Genome of Chryseobacterium soli DSM 19298.</title>
        <authorList>
            <person name="Stropko S.J."/>
            <person name="Pipes S.E."/>
            <person name="Newman J."/>
        </authorList>
    </citation>
    <scope>NUCLEOTIDE SEQUENCE [LARGE SCALE GENOMIC DNA]</scope>
    <source>
        <strain evidence="2 3">DSM 19298</strain>
    </source>
</reference>
<dbReference type="Pfam" id="PF13302">
    <property type="entry name" value="Acetyltransf_3"/>
    <property type="match status" value="1"/>
</dbReference>
<feature type="domain" description="N-acetyltransferase" evidence="1">
    <location>
        <begin position="10"/>
        <end position="167"/>
    </location>
</feature>